<proteinExistence type="predicted"/>
<evidence type="ECO:0000313" key="2">
    <source>
        <dbReference type="Proteomes" id="UP000237000"/>
    </source>
</evidence>
<comment type="caution">
    <text evidence="1">The sequence shown here is derived from an EMBL/GenBank/DDBJ whole genome shotgun (WGS) entry which is preliminary data.</text>
</comment>
<dbReference type="OrthoDB" id="10400283at2759"/>
<gene>
    <name evidence="1" type="ORF">TorRG33x02_205170</name>
</gene>
<dbReference type="InParanoid" id="A0A2P5EDV5"/>
<dbReference type="EMBL" id="JXTC01000174">
    <property type="protein sequence ID" value="PON83711.1"/>
    <property type="molecule type" value="Genomic_DNA"/>
</dbReference>
<feature type="non-terminal residue" evidence="1">
    <location>
        <position position="1"/>
    </location>
</feature>
<evidence type="ECO:0000313" key="1">
    <source>
        <dbReference type="EMBL" id="PON83711.1"/>
    </source>
</evidence>
<dbReference type="Proteomes" id="UP000237000">
    <property type="component" value="Unassembled WGS sequence"/>
</dbReference>
<protein>
    <submittedName>
        <fullName evidence="1">Uncharacterized protein</fullName>
    </submittedName>
</protein>
<dbReference type="AlphaFoldDB" id="A0A2P5EDV5"/>
<reference evidence="2" key="1">
    <citation type="submission" date="2016-06" db="EMBL/GenBank/DDBJ databases">
        <title>Parallel loss of symbiosis genes in relatives of nitrogen-fixing non-legume Parasponia.</title>
        <authorList>
            <person name="Van Velzen R."/>
            <person name="Holmer R."/>
            <person name="Bu F."/>
            <person name="Rutten L."/>
            <person name="Van Zeijl A."/>
            <person name="Liu W."/>
            <person name="Santuari L."/>
            <person name="Cao Q."/>
            <person name="Sharma T."/>
            <person name="Shen D."/>
            <person name="Roswanjaya Y."/>
            <person name="Wardhani T."/>
            <person name="Kalhor M.S."/>
            <person name="Jansen J."/>
            <person name="Van den Hoogen J."/>
            <person name="Gungor B."/>
            <person name="Hartog M."/>
            <person name="Hontelez J."/>
            <person name="Verver J."/>
            <person name="Yang W.-C."/>
            <person name="Schijlen E."/>
            <person name="Repin R."/>
            <person name="Schilthuizen M."/>
            <person name="Schranz E."/>
            <person name="Heidstra R."/>
            <person name="Miyata K."/>
            <person name="Fedorova E."/>
            <person name="Kohlen W."/>
            <person name="Bisseling T."/>
            <person name="Smit S."/>
            <person name="Geurts R."/>
        </authorList>
    </citation>
    <scope>NUCLEOTIDE SEQUENCE [LARGE SCALE GENOMIC DNA]</scope>
    <source>
        <strain evidence="2">cv. RG33-2</strain>
    </source>
</reference>
<accession>A0A2P5EDV5</accession>
<sequence>RVVVVVVWSQADVEPPPWTVVRDPSSVDGTVVEENTNVGGVDRFGGDHVAQVDAHMVVVRVSELGVPTRVELDRHGLVALVARVVYHGQPWPWSPDCELVGDYDEGEAAAAVSGSAIGAITSSVSRIWTRQVVELEREGGFERGRGLSWRVEESNGRGEDGLPS</sequence>
<organism evidence="1 2">
    <name type="scientific">Trema orientale</name>
    <name type="common">Charcoal tree</name>
    <name type="synonym">Celtis orientalis</name>
    <dbReference type="NCBI Taxonomy" id="63057"/>
    <lineage>
        <taxon>Eukaryota</taxon>
        <taxon>Viridiplantae</taxon>
        <taxon>Streptophyta</taxon>
        <taxon>Embryophyta</taxon>
        <taxon>Tracheophyta</taxon>
        <taxon>Spermatophyta</taxon>
        <taxon>Magnoliopsida</taxon>
        <taxon>eudicotyledons</taxon>
        <taxon>Gunneridae</taxon>
        <taxon>Pentapetalae</taxon>
        <taxon>rosids</taxon>
        <taxon>fabids</taxon>
        <taxon>Rosales</taxon>
        <taxon>Cannabaceae</taxon>
        <taxon>Trema</taxon>
    </lineage>
</organism>
<name>A0A2P5EDV5_TREOI</name>
<keyword evidence="2" id="KW-1185">Reference proteome</keyword>